<evidence type="ECO:0000313" key="6">
    <source>
        <dbReference type="EMBL" id="EEB11503.1"/>
    </source>
</evidence>
<feature type="region of interest" description="Disordered" evidence="3">
    <location>
        <begin position="526"/>
        <end position="610"/>
    </location>
</feature>
<sequence length="1103" mass="122743">MCFSELETTVNAILFDLYSNLKEKKVKPKISNEETTNKSNPFSEEDSDVEAIAKLYEEKYGTCNDYAELGEGYDEEDSFIDNSDAVNDLVPSGIQTEFGGFYINRGKLNFVREDNSSSSTSEDVDKFLTHNRLSSFIKNRKRSGEYQHRSKKIRKTATPKIPDHLLHKKPFSGSLEYRKNINEFKKNKLKTVEHDKNNIASTVNINYNNNNNVSEDDAEKESTNNKKKITVVAAAAAAAAAATAAKDFSKERDGATEVIEAVATGADVVEKRLYSSSSDPSESSSSESDSDSSEDTSNEKDNKTVPKISEEGSGYKPPPPPPPPTVNGTIVKDITAKSFAQFSENLKELIAKILEISKEEKTKYFNSKLNTLLLSLDERLRELPMAERSALLEHVADILQMKKDNITKRTKKLLVLQEETKMSAHLRKSIDPSCLPQRKFPWNDELRHHLREVVQYRKNCYYIIRPRKESLIDYIRNFMETKVKTFWPKEWMTVDILLEEAQVNEQKQKSISKMLGVGNQSNSLKKISSQVSSSGVSHRKSSSTTGSPSSSLSIHPTSGVGRKSTSQTPSKSPEVKSVLLPRKTPSSTGSSGSSSGSSTSTSTTTSKSNITTVSSLQNNVQNSRLQVSLNRLNVQEYLDRISGSQTSISRNPGHQTNSGGGRGVQQSVSPNRLVKTSSPSAVLNTNVIRTNASKNTSPNNLSKSVSSNRNYGSSQSVLKTIEIHSNPSSGSKQISPNTVTISPVNESVFKDMTPSAEVLNLTKNSSVYISKVKDCGETKSGRSSSPSIGIPLPSGITISPTTNASPSTFLTKPQKSVEKNPDVKINVSITKQESAALSLTKEKRERESVLNINVKREGPLQNIPDCISVTSKVMSNERHKFEHVRKRALQEYHQQQQQQQQKSPERLKPEEKKIKTEDTSLLTDLEIKEEKLDDKNFSKIFDSVIAKTSETVRQSESTSGGSHHANALVDRFGSDVGSMGVLPVKNSVLGHGQYKNNSGKLRDMRTAKDKMFYTKNEGNDSVTTLGDERKTEESEERIENIKEQRVQMEMDRVMQNLVELSREKNSEYEFESQMSMTTNNYYTNNTSGIKAPSFQEAFQKMYK</sequence>
<reference evidence="6" key="2">
    <citation type="submission" date="2007-04" db="EMBL/GenBank/DDBJ databases">
        <title>The genome of the human body louse.</title>
        <authorList>
            <consortium name="The Human Body Louse Genome Consortium"/>
            <person name="Kirkness E."/>
            <person name="Walenz B."/>
            <person name="Hass B."/>
            <person name="Bruggner R."/>
            <person name="Strausberg R."/>
        </authorList>
    </citation>
    <scope>NUCLEOTIDE SEQUENCE</scope>
    <source>
        <strain evidence="6">USDA</strain>
    </source>
</reference>
<feature type="compositionally biased region" description="Low complexity" evidence="3">
    <location>
        <begin position="275"/>
        <end position="287"/>
    </location>
</feature>
<feature type="coiled-coil region" evidence="2">
    <location>
        <begin position="1031"/>
        <end position="1063"/>
    </location>
</feature>
<dbReference type="Pfam" id="PF08729">
    <property type="entry name" value="HUN"/>
    <property type="match status" value="1"/>
</dbReference>
<dbReference type="RefSeq" id="XP_002424241.1">
    <property type="nucleotide sequence ID" value="XM_002424196.1"/>
</dbReference>
<dbReference type="GeneID" id="8238367"/>
<feature type="compositionally biased region" description="Low complexity" evidence="3">
    <location>
        <begin position="526"/>
        <end position="559"/>
    </location>
</feature>
<organism>
    <name type="scientific">Pediculus humanus subsp. corporis</name>
    <name type="common">Body louse</name>
    <dbReference type="NCBI Taxonomy" id="121224"/>
    <lineage>
        <taxon>Eukaryota</taxon>
        <taxon>Metazoa</taxon>
        <taxon>Ecdysozoa</taxon>
        <taxon>Arthropoda</taxon>
        <taxon>Hexapoda</taxon>
        <taxon>Insecta</taxon>
        <taxon>Pterygota</taxon>
        <taxon>Neoptera</taxon>
        <taxon>Paraneoptera</taxon>
        <taxon>Psocodea</taxon>
        <taxon>Troctomorpha</taxon>
        <taxon>Phthiraptera</taxon>
        <taxon>Anoplura</taxon>
        <taxon>Pediculidae</taxon>
        <taxon>Pediculus</taxon>
    </lineage>
</organism>
<gene>
    <name evidence="7" type="primary">8238367</name>
    <name evidence="6" type="ORF">Phum_PHUM122550</name>
</gene>
<feature type="domain" description="Ubinuclein middle" evidence="5">
    <location>
        <begin position="342"/>
        <end position="428"/>
    </location>
</feature>
<feature type="compositionally biased region" description="Basic and acidic residues" evidence="3">
    <location>
        <begin position="903"/>
        <end position="917"/>
    </location>
</feature>
<feature type="region of interest" description="Disordered" evidence="3">
    <location>
        <begin position="273"/>
        <end position="329"/>
    </location>
</feature>
<evidence type="ECO:0000259" key="5">
    <source>
        <dbReference type="Pfam" id="PF14075"/>
    </source>
</evidence>
<accession>E0VDP7</accession>
<feature type="compositionally biased region" description="Low complexity" evidence="3">
    <location>
        <begin position="781"/>
        <end position="802"/>
    </location>
</feature>
<feature type="region of interest" description="Disordered" evidence="3">
    <location>
        <begin position="890"/>
        <end position="917"/>
    </location>
</feature>
<name>E0VDP7_PEDHC</name>
<dbReference type="PANTHER" id="PTHR21669:SF28">
    <property type="entry name" value="YEMANUCLEIN"/>
    <property type="match status" value="1"/>
</dbReference>
<dbReference type="Pfam" id="PF14075">
    <property type="entry name" value="UBN_AB"/>
    <property type="match status" value="2"/>
</dbReference>
<feature type="region of interest" description="Disordered" evidence="3">
    <location>
        <begin position="204"/>
        <end position="224"/>
    </location>
</feature>
<dbReference type="HOGENOM" id="CLU_282901_0_0_1"/>
<evidence type="ECO:0000313" key="8">
    <source>
        <dbReference type="Proteomes" id="UP000009046"/>
    </source>
</evidence>
<feature type="compositionally biased region" description="Low complexity" evidence="3">
    <location>
        <begin position="584"/>
        <end position="610"/>
    </location>
</feature>
<dbReference type="EnsemblMetazoa" id="PHUM122550-RA">
    <property type="protein sequence ID" value="PHUM122550-PA"/>
    <property type="gene ID" value="PHUM122550"/>
</dbReference>
<feature type="domain" description="Ubinuclein middle" evidence="5">
    <location>
        <begin position="432"/>
        <end position="497"/>
    </location>
</feature>
<keyword evidence="1" id="KW-0597">Phosphoprotein</keyword>
<proteinExistence type="predicted"/>
<evidence type="ECO:0000313" key="7">
    <source>
        <dbReference type="EnsemblMetazoa" id="PHUM122550-PA"/>
    </source>
</evidence>
<dbReference type="GO" id="GO:0006325">
    <property type="term" value="P:chromatin organization"/>
    <property type="evidence" value="ECO:0007669"/>
    <property type="project" value="TreeGrafter"/>
</dbReference>
<dbReference type="GO" id="GO:0005634">
    <property type="term" value="C:nucleus"/>
    <property type="evidence" value="ECO:0007669"/>
    <property type="project" value="TreeGrafter"/>
</dbReference>
<feature type="compositionally biased region" description="Pro residues" evidence="3">
    <location>
        <begin position="316"/>
        <end position="325"/>
    </location>
</feature>
<keyword evidence="8" id="KW-1185">Reference proteome</keyword>
<dbReference type="EMBL" id="DS235083">
    <property type="protein sequence ID" value="EEB11503.1"/>
    <property type="molecule type" value="Genomic_DNA"/>
</dbReference>
<evidence type="ECO:0000256" key="2">
    <source>
        <dbReference type="SAM" id="Coils"/>
    </source>
</evidence>
<dbReference type="eggNOG" id="KOG4786">
    <property type="taxonomic scope" value="Eukaryota"/>
</dbReference>
<feature type="compositionally biased region" description="Polar residues" evidence="3">
    <location>
        <begin position="674"/>
        <end position="713"/>
    </location>
</feature>
<dbReference type="AlphaFoldDB" id="E0VDP7"/>
<reference evidence="7" key="3">
    <citation type="submission" date="2020-05" db="UniProtKB">
        <authorList>
            <consortium name="EnsemblMetazoa"/>
        </authorList>
    </citation>
    <scope>IDENTIFICATION</scope>
    <source>
        <strain evidence="7">USDA</strain>
    </source>
</reference>
<feature type="compositionally biased region" description="Polar residues" evidence="3">
    <location>
        <begin position="643"/>
        <end position="657"/>
    </location>
</feature>
<feature type="region of interest" description="Disordered" evidence="3">
    <location>
        <begin position="643"/>
        <end position="713"/>
    </location>
</feature>
<dbReference type="PANTHER" id="PTHR21669">
    <property type="entry name" value="CAPZ-INTERACTING PROTEIN AND RELATED PROTEINS"/>
    <property type="match status" value="1"/>
</dbReference>
<dbReference type="InterPro" id="IPR014840">
    <property type="entry name" value="HRD"/>
</dbReference>
<evidence type="ECO:0000256" key="1">
    <source>
        <dbReference type="ARBA" id="ARBA00022553"/>
    </source>
</evidence>
<reference evidence="6" key="1">
    <citation type="submission" date="2007-04" db="EMBL/GenBank/DDBJ databases">
        <title>Annotation of Pediculus humanus corporis strain USDA.</title>
        <authorList>
            <person name="Kirkness E."/>
            <person name="Hannick L."/>
            <person name="Hass B."/>
            <person name="Bruggner R."/>
            <person name="Lawson D."/>
            <person name="Bidwell S."/>
            <person name="Joardar V."/>
            <person name="Caler E."/>
            <person name="Walenz B."/>
            <person name="Inman J."/>
            <person name="Schobel S."/>
            <person name="Galinsky K."/>
            <person name="Amedeo P."/>
            <person name="Strausberg R."/>
        </authorList>
    </citation>
    <scope>NUCLEOTIDE SEQUENCE</scope>
    <source>
        <strain evidence="6">USDA</strain>
    </source>
</reference>
<feature type="domain" description="Hpc2-related" evidence="4">
    <location>
        <begin position="64"/>
        <end position="108"/>
    </location>
</feature>
<dbReference type="VEuPathDB" id="VectorBase:PHUM122550"/>
<dbReference type="InParanoid" id="E0VDP7"/>
<dbReference type="KEGG" id="phu:Phum_PHUM122550"/>
<dbReference type="OrthoDB" id="68076at2759"/>
<dbReference type="STRING" id="121224.E0VDP7"/>
<dbReference type="InterPro" id="IPR026947">
    <property type="entry name" value="UBN_middle_dom"/>
</dbReference>
<dbReference type="CTD" id="8238367"/>
<feature type="compositionally biased region" description="Low complexity" evidence="3">
    <location>
        <begin position="204"/>
        <end position="213"/>
    </location>
</feature>
<dbReference type="EMBL" id="AAZO01001443">
    <property type="status" value="NOT_ANNOTATED_CDS"/>
    <property type="molecule type" value="Genomic_DNA"/>
</dbReference>
<feature type="region of interest" description="Disordered" evidence="3">
    <location>
        <begin position="776"/>
        <end position="803"/>
    </location>
</feature>
<evidence type="ECO:0000259" key="4">
    <source>
        <dbReference type="Pfam" id="PF08729"/>
    </source>
</evidence>
<dbReference type="Proteomes" id="UP000009046">
    <property type="component" value="Unassembled WGS sequence"/>
</dbReference>
<keyword evidence="2" id="KW-0175">Coiled coil</keyword>
<evidence type="ECO:0000256" key="3">
    <source>
        <dbReference type="SAM" id="MobiDB-lite"/>
    </source>
</evidence>
<feature type="compositionally biased region" description="Basic and acidic residues" evidence="3">
    <location>
        <begin position="297"/>
        <end position="310"/>
    </location>
</feature>
<protein>
    <submittedName>
        <fullName evidence="6 7">Ubinuclein/yemanuclein, putative</fullName>
    </submittedName>
</protein>
<dbReference type="OMA" id="NDELRHH"/>